<gene>
    <name evidence="1" type="ordered locus">CKO_02866</name>
</gene>
<dbReference type="EMBL" id="CP000822">
    <property type="protein sequence ID" value="ABV13972.1"/>
    <property type="molecule type" value="Genomic_DNA"/>
</dbReference>
<sequence length="51" mass="5762">MRLFLCLLLQCSSFCRLSSPFFSPGCLKNGHSNVVGFNFRNGCVVLNQYNE</sequence>
<evidence type="ECO:0000313" key="2">
    <source>
        <dbReference type="Proteomes" id="UP000008148"/>
    </source>
</evidence>
<reference evidence="1 2" key="1">
    <citation type="submission" date="2007-08" db="EMBL/GenBank/DDBJ databases">
        <authorList>
            <consortium name="The Citrobacter koseri Genome Sequencing Project"/>
            <person name="McClelland M."/>
            <person name="Sanderson E.K."/>
            <person name="Porwollik S."/>
            <person name="Spieth J."/>
            <person name="Clifton W.S."/>
            <person name="Latreille P."/>
            <person name="Courtney L."/>
            <person name="Wang C."/>
            <person name="Pepin K."/>
            <person name="Bhonagiri V."/>
            <person name="Nash W."/>
            <person name="Johnson M."/>
            <person name="Thiruvilangam P."/>
            <person name="Wilson R."/>
        </authorList>
    </citation>
    <scope>NUCLEOTIDE SEQUENCE [LARGE SCALE GENOMIC DNA]</scope>
    <source>
        <strain evidence="2">ATCC BAA-895 / CDC 4225-83 / SGSC4696</strain>
    </source>
</reference>
<organism evidence="1 2">
    <name type="scientific">Citrobacter koseri (strain ATCC BAA-895 / CDC 4225-83 / SGSC4696)</name>
    <dbReference type="NCBI Taxonomy" id="290338"/>
    <lineage>
        <taxon>Bacteria</taxon>
        <taxon>Pseudomonadati</taxon>
        <taxon>Pseudomonadota</taxon>
        <taxon>Gammaproteobacteria</taxon>
        <taxon>Enterobacterales</taxon>
        <taxon>Enterobacteriaceae</taxon>
        <taxon>Citrobacter</taxon>
    </lineage>
</organism>
<evidence type="ECO:0000313" key="1">
    <source>
        <dbReference type="EMBL" id="ABV13972.1"/>
    </source>
</evidence>
<keyword evidence="2" id="KW-1185">Reference proteome</keyword>
<name>A8AKF9_CITK8</name>
<dbReference type="HOGENOM" id="CLU_3097104_0_0_6"/>
<dbReference type="STRING" id="290338.CKO_02866"/>
<dbReference type="Proteomes" id="UP000008148">
    <property type="component" value="Chromosome"/>
</dbReference>
<accession>A8AKF9</accession>
<proteinExistence type="predicted"/>
<protein>
    <submittedName>
        <fullName evidence="1">Uncharacterized protein</fullName>
    </submittedName>
</protein>
<dbReference type="AlphaFoldDB" id="A8AKF9"/>
<dbReference type="KEGG" id="cko:CKO_02866"/>